<keyword evidence="3" id="KW-1185">Reference proteome</keyword>
<name>A0A067CK73_SAPPC</name>
<dbReference type="Proteomes" id="UP000030745">
    <property type="component" value="Unassembled WGS sequence"/>
</dbReference>
<reference evidence="2 3" key="1">
    <citation type="journal article" date="2013" name="PLoS Genet.">
        <title>Distinctive expansion of potential virulence genes in the genome of the oomycete fish pathogen Saprolegnia parasitica.</title>
        <authorList>
            <person name="Jiang R.H."/>
            <person name="de Bruijn I."/>
            <person name="Haas B.J."/>
            <person name="Belmonte R."/>
            <person name="Lobach L."/>
            <person name="Christie J."/>
            <person name="van den Ackerveken G."/>
            <person name="Bottin A."/>
            <person name="Bulone V."/>
            <person name="Diaz-Moreno S.M."/>
            <person name="Dumas B."/>
            <person name="Fan L."/>
            <person name="Gaulin E."/>
            <person name="Govers F."/>
            <person name="Grenville-Briggs L.J."/>
            <person name="Horner N.R."/>
            <person name="Levin J.Z."/>
            <person name="Mammella M."/>
            <person name="Meijer H.J."/>
            <person name="Morris P."/>
            <person name="Nusbaum C."/>
            <person name="Oome S."/>
            <person name="Phillips A.J."/>
            <person name="van Rooyen D."/>
            <person name="Rzeszutek E."/>
            <person name="Saraiva M."/>
            <person name="Secombes C.J."/>
            <person name="Seidl M.F."/>
            <person name="Snel B."/>
            <person name="Stassen J.H."/>
            <person name="Sykes S."/>
            <person name="Tripathy S."/>
            <person name="van den Berg H."/>
            <person name="Vega-Arreguin J.C."/>
            <person name="Wawra S."/>
            <person name="Young S.K."/>
            <person name="Zeng Q."/>
            <person name="Dieguez-Uribeondo J."/>
            <person name="Russ C."/>
            <person name="Tyler B.M."/>
            <person name="van West P."/>
        </authorList>
    </citation>
    <scope>NUCLEOTIDE SEQUENCE [LARGE SCALE GENOMIC DNA]</scope>
    <source>
        <strain evidence="2 3">CBS 223.65</strain>
    </source>
</reference>
<dbReference type="AlphaFoldDB" id="A0A067CK73"/>
<accession>A0A067CK73</accession>
<dbReference type="KEGG" id="spar:SPRG_04272"/>
<gene>
    <name evidence="2" type="ORF">SPRG_04272</name>
</gene>
<evidence type="ECO:0000313" key="3">
    <source>
        <dbReference type="Proteomes" id="UP000030745"/>
    </source>
</evidence>
<dbReference type="EMBL" id="KK583199">
    <property type="protein sequence ID" value="KDO31134.1"/>
    <property type="molecule type" value="Genomic_DNA"/>
</dbReference>
<organism evidence="2 3">
    <name type="scientific">Saprolegnia parasitica (strain CBS 223.65)</name>
    <dbReference type="NCBI Taxonomy" id="695850"/>
    <lineage>
        <taxon>Eukaryota</taxon>
        <taxon>Sar</taxon>
        <taxon>Stramenopiles</taxon>
        <taxon>Oomycota</taxon>
        <taxon>Saprolegniomycetes</taxon>
        <taxon>Saprolegniales</taxon>
        <taxon>Saprolegniaceae</taxon>
        <taxon>Saprolegnia</taxon>
    </lineage>
</organism>
<evidence type="ECO:0000313" key="2">
    <source>
        <dbReference type="EMBL" id="KDO31134.1"/>
    </source>
</evidence>
<dbReference type="OrthoDB" id="78820at2759"/>
<feature type="region of interest" description="Disordered" evidence="1">
    <location>
        <begin position="131"/>
        <end position="179"/>
    </location>
</feature>
<evidence type="ECO:0000256" key="1">
    <source>
        <dbReference type="SAM" id="MobiDB-lite"/>
    </source>
</evidence>
<dbReference type="GeneID" id="24126732"/>
<protein>
    <submittedName>
        <fullName evidence="2">Uncharacterized protein</fullName>
    </submittedName>
</protein>
<dbReference type="RefSeq" id="XP_012198262.1">
    <property type="nucleotide sequence ID" value="XM_012342872.1"/>
</dbReference>
<proteinExistence type="predicted"/>
<sequence>MDRLALELQQLHDHVRHVKLATSIAEKSDRALKDAKQRAASYMEELQSTKMGHQQIKSSFSALERKLRDLEGEKNAALQERDGLQQTLERNQMALDKTAATTLHEKENSIQRLQADIQQYKRTVEQLEAALQDARSVPRHAKPSPRVEKIASNQESSGDVQRLHELLSQKDQVIRPTRS</sequence>
<dbReference type="VEuPathDB" id="FungiDB:SPRG_04272"/>